<gene>
    <name evidence="2" type="ORF">ACFPK2_06310</name>
</gene>
<feature type="region of interest" description="Disordered" evidence="1">
    <location>
        <begin position="204"/>
        <end position="238"/>
    </location>
</feature>
<accession>A0ABW0EZB2</accession>
<proteinExistence type="predicted"/>
<protein>
    <submittedName>
        <fullName evidence="2">DUF6538 domain-containing protein</fullName>
    </submittedName>
</protein>
<dbReference type="RefSeq" id="WP_158446063.1">
    <property type="nucleotide sequence ID" value="NZ_JAOAOS010000002.1"/>
</dbReference>
<dbReference type="Proteomes" id="UP001595976">
    <property type="component" value="Unassembled WGS sequence"/>
</dbReference>
<sequence length="259" mass="28299">MKRNTSANAYFVQRIPVDVKARAAGLKLCIPLADGFVDKTVPAGAADIRFSLRTADKSEVKLRQAAAAAYLEQVWRNLREANDNGPIRLRQDQIAALSGELYATLVRAFEQDPGSPERWRQRRVEIDEATRYSVPIEEGMPLSEIADPERAAAMEREFGRGVDERLAAKALIVDADSRARLLEAAARVKRDVYLVLEHRAEGDYTPDAGAAKFPEWKPPIHQKPAAASSPKAAEGTSSGAWAFPATALSANTMQSSPTT</sequence>
<dbReference type="EMBL" id="JBHSLI010000002">
    <property type="protein sequence ID" value="MFC5292598.1"/>
    <property type="molecule type" value="Genomic_DNA"/>
</dbReference>
<keyword evidence="3" id="KW-1185">Reference proteome</keyword>
<evidence type="ECO:0000256" key="1">
    <source>
        <dbReference type="SAM" id="MobiDB-lite"/>
    </source>
</evidence>
<feature type="compositionally biased region" description="Low complexity" evidence="1">
    <location>
        <begin position="223"/>
        <end position="233"/>
    </location>
</feature>
<name>A0ABW0EZB2_9HYPH</name>
<evidence type="ECO:0000313" key="2">
    <source>
        <dbReference type="EMBL" id="MFC5292598.1"/>
    </source>
</evidence>
<comment type="caution">
    <text evidence="2">The sequence shown here is derived from an EMBL/GenBank/DDBJ whole genome shotgun (WGS) entry which is preliminary data.</text>
</comment>
<evidence type="ECO:0000313" key="3">
    <source>
        <dbReference type="Proteomes" id="UP001595976"/>
    </source>
</evidence>
<organism evidence="2 3">
    <name type="scientific">Bosea minatitlanensis</name>
    <dbReference type="NCBI Taxonomy" id="128782"/>
    <lineage>
        <taxon>Bacteria</taxon>
        <taxon>Pseudomonadati</taxon>
        <taxon>Pseudomonadota</taxon>
        <taxon>Alphaproteobacteria</taxon>
        <taxon>Hyphomicrobiales</taxon>
        <taxon>Boseaceae</taxon>
        <taxon>Bosea</taxon>
    </lineage>
</organism>
<reference evidence="3" key="1">
    <citation type="journal article" date="2019" name="Int. J. Syst. Evol. Microbiol.">
        <title>The Global Catalogue of Microorganisms (GCM) 10K type strain sequencing project: providing services to taxonomists for standard genome sequencing and annotation.</title>
        <authorList>
            <consortium name="The Broad Institute Genomics Platform"/>
            <consortium name="The Broad Institute Genome Sequencing Center for Infectious Disease"/>
            <person name="Wu L."/>
            <person name="Ma J."/>
        </authorList>
    </citation>
    <scope>NUCLEOTIDE SEQUENCE [LARGE SCALE GENOMIC DNA]</scope>
    <source>
        <strain evidence="3">CGMCC 1.15643</strain>
    </source>
</reference>